<dbReference type="InterPro" id="IPR013849">
    <property type="entry name" value="DNA_helicase_Holl-junc_RuvA_I"/>
</dbReference>
<keyword evidence="4" id="KW-0234">DNA repair</keyword>
<dbReference type="Pfam" id="PF01330">
    <property type="entry name" value="RuvA_N"/>
    <property type="match status" value="1"/>
</dbReference>
<dbReference type="Gene3D" id="2.40.50.140">
    <property type="entry name" value="Nucleic acid-binding proteins"/>
    <property type="match status" value="1"/>
</dbReference>
<dbReference type="GO" id="GO:0006281">
    <property type="term" value="P:DNA repair"/>
    <property type="evidence" value="ECO:0007669"/>
    <property type="project" value="UniProtKB-KW"/>
</dbReference>
<dbReference type="GO" id="GO:0009378">
    <property type="term" value="F:four-way junction helicase activity"/>
    <property type="evidence" value="ECO:0007669"/>
    <property type="project" value="InterPro"/>
</dbReference>
<keyword evidence="2" id="KW-0227">DNA damage</keyword>
<dbReference type="SUPFAM" id="SSF47781">
    <property type="entry name" value="RuvA domain 2-like"/>
    <property type="match status" value="1"/>
</dbReference>
<sequence length="193" mass="21122">MIHFLNGRIAEINPAYVVVECNGVGYFVSISLNTYGKIQGSENVKLLTHQIFREDGQFLFGFHSEDERFVFRLLLGVSGVGANTARMLLSAMTPGEVIESVGNGNVAQLQKVKGIGQKTAERIIVDLRGKIDKGAYISENISPQHNTIRQEALSALVQLGFARQAAEKAVDRAIQSGDTTSVEEVIRLALKYL</sequence>
<dbReference type="CDD" id="cd14332">
    <property type="entry name" value="UBA_RuvA_C"/>
    <property type="match status" value="1"/>
</dbReference>
<keyword evidence="6" id="KW-0547">Nucleotide-binding</keyword>
<dbReference type="InterPro" id="IPR012340">
    <property type="entry name" value="NA-bd_OB-fold"/>
</dbReference>
<reference evidence="6" key="1">
    <citation type="submission" date="2019-08" db="EMBL/GenBank/DDBJ databases">
        <authorList>
            <person name="Kucharzyk K."/>
            <person name="Murdoch R.W."/>
            <person name="Higgins S."/>
            <person name="Loffler F."/>
        </authorList>
    </citation>
    <scope>NUCLEOTIDE SEQUENCE</scope>
</reference>
<comment type="caution">
    <text evidence="6">The sequence shown here is derived from an EMBL/GenBank/DDBJ whole genome shotgun (WGS) entry which is preliminary data.</text>
</comment>
<dbReference type="Pfam" id="PF07499">
    <property type="entry name" value="RuvA_C"/>
    <property type="match status" value="1"/>
</dbReference>
<gene>
    <name evidence="6" type="primary">ruvA_18</name>
    <name evidence="6" type="ORF">SDC9_56323</name>
</gene>
<organism evidence="6">
    <name type="scientific">bioreactor metagenome</name>
    <dbReference type="NCBI Taxonomy" id="1076179"/>
    <lineage>
        <taxon>unclassified sequences</taxon>
        <taxon>metagenomes</taxon>
        <taxon>ecological metagenomes</taxon>
    </lineage>
</organism>
<dbReference type="InterPro" id="IPR003583">
    <property type="entry name" value="Hlx-hairpin-Hlx_DNA-bd_motif"/>
</dbReference>
<dbReference type="Gene3D" id="1.10.8.10">
    <property type="entry name" value="DNA helicase RuvA subunit, C-terminal domain"/>
    <property type="match status" value="1"/>
</dbReference>
<dbReference type="SMART" id="SM00278">
    <property type="entry name" value="HhH1"/>
    <property type="match status" value="2"/>
</dbReference>
<evidence type="ECO:0000256" key="2">
    <source>
        <dbReference type="ARBA" id="ARBA00022763"/>
    </source>
</evidence>
<feature type="domain" description="Helix-hairpin-helix DNA-binding motif class 1" evidence="5">
    <location>
        <begin position="107"/>
        <end position="126"/>
    </location>
</feature>
<dbReference type="GO" id="GO:0016787">
    <property type="term" value="F:hydrolase activity"/>
    <property type="evidence" value="ECO:0007669"/>
    <property type="project" value="UniProtKB-KW"/>
</dbReference>
<dbReference type="GO" id="GO:0006310">
    <property type="term" value="P:DNA recombination"/>
    <property type="evidence" value="ECO:0007669"/>
    <property type="project" value="InterPro"/>
</dbReference>
<dbReference type="NCBIfam" id="TIGR00084">
    <property type="entry name" value="ruvA"/>
    <property type="match status" value="1"/>
</dbReference>
<evidence type="ECO:0000259" key="5">
    <source>
        <dbReference type="SMART" id="SM00278"/>
    </source>
</evidence>
<dbReference type="GO" id="GO:0003677">
    <property type="term" value="F:DNA binding"/>
    <property type="evidence" value="ECO:0007669"/>
    <property type="project" value="UniProtKB-KW"/>
</dbReference>
<dbReference type="Gene3D" id="1.10.150.20">
    <property type="entry name" value="5' to 3' exonuclease, C-terminal subdomain"/>
    <property type="match status" value="1"/>
</dbReference>
<keyword evidence="1" id="KW-0963">Cytoplasm</keyword>
<keyword evidence="3" id="KW-0238">DNA-binding</keyword>
<dbReference type="EMBL" id="VSSQ01001638">
    <property type="protein sequence ID" value="MPM09999.1"/>
    <property type="molecule type" value="Genomic_DNA"/>
</dbReference>
<dbReference type="SUPFAM" id="SSF46929">
    <property type="entry name" value="DNA helicase RuvA subunit, C-terminal domain"/>
    <property type="match status" value="1"/>
</dbReference>
<dbReference type="InterPro" id="IPR010994">
    <property type="entry name" value="RuvA_2-like"/>
</dbReference>
<dbReference type="InterPro" id="IPR011114">
    <property type="entry name" value="RuvA_C"/>
</dbReference>
<dbReference type="GO" id="GO:0009379">
    <property type="term" value="C:Holliday junction helicase complex"/>
    <property type="evidence" value="ECO:0007669"/>
    <property type="project" value="InterPro"/>
</dbReference>
<dbReference type="AlphaFoldDB" id="A0A644X1M8"/>
<protein>
    <submittedName>
        <fullName evidence="6">Holliday junction ATP-dependent DNA helicase RuvA</fullName>
        <ecNumber evidence="6">3.6.4.12</ecNumber>
    </submittedName>
</protein>
<name>A0A644X1M8_9ZZZZ</name>
<dbReference type="EC" id="3.6.4.12" evidence="6"/>
<proteinExistence type="inferred from homology"/>
<evidence type="ECO:0000313" key="6">
    <source>
        <dbReference type="EMBL" id="MPM09999.1"/>
    </source>
</evidence>
<keyword evidence="6" id="KW-0347">Helicase</keyword>
<feature type="domain" description="Helix-hairpin-helix DNA-binding motif class 1" evidence="5">
    <location>
        <begin position="72"/>
        <end position="91"/>
    </location>
</feature>
<dbReference type="HAMAP" id="MF_00031">
    <property type="entry name" value="DNA_HJ_migration_RuvA"/>
    <property type="match status" value="1"/>
</dbReference>
<accession>A0A644X1M8</accession>
<evidence type="ECO:0000256" key="3">
    <source>
        <dbReference type="ARBA" id="ARBA00023125"/>
    </source>
</evidence>
<dbReference type="GO" id="GO:0005524">
    <property type="term" value="F:ATP binding"/>
    <property type="evidence" value="ECO:0007669"/>
    <property type="project" value="InterPro"/>
</dbReference>
<evidence type="ECO:0000256" key="1">
    <source>
        <dbReference type="ARBA" id="ARBA00022490"/>
    </source>
</evidence>
<dbReference type="InterPro" id="IPR000085">
    <property type="entry name" value="RuvA"/>
</dbReference>
<keyword evidence="6" id="KW-0378">Hydrolase</keyword>
<evidence type="ECO:0000256" key="4">
    <source>
        <dbReference type="ARBA" id="ARBA00023204"/>
    </source>
</evidence>
<dbReference type="SUPFAM" id="SSF50249">
    <property type="entry name" value="Nucleic acid-binding proteins"/>
    <property type="match status" value="1"/>
</dbReference>
<keyword evidence="6" id="KW-0067">ATP-binding</keyword>
<dbReference type="InterPro" id="IPR036267">
    <property type="entry name" value="RuvA_C_sf"/>
</dbReference>
<dbReference type="Pfam" id="PF14520">
    <property type="entry name" value="HHH_5"/>
    <property type="match status" value="1"/>
</dbReference>